<dbReference type="InterPro" id="IPR036565">
    <property type="entry name" value="Mur-like_cat_sf"/>
</dbReference>
<keyword evidence="2" id="KW-0547">Nucleotide-binding</keyword>
<feature type="domain" description="Mur ligase central" evidence="5">
    <location>
        <begin position="5"/>
        <end position="187"/>
    </location>
</feature>
<dbReference type="EMBL" id="NPEF01000252">
    <property type="protein sequence ID" value="PJZ91570.1"/>
    <property type="molecule type" value="Genomic_DNA"/>
</dbReference>
<reference evidence="6" key="1">
    <citation type="submission" date="2017-07" db="EMBL/GenBank/DDBJ databases">
        <title>Leptospira spp. isolated from tropical soils.</title>
        <authorList>
            <person name="Thibeaux R."/>
            <person name="Iraola G."/>
            <person name="Ferres I."/>
            <person name="Bierque E."/>
            <person name="Girault D."/>
            <person name="Soupe-Gilbert M.-E."/>
            <person name="Picardeau M."/>
            <person name="Goarant C."/>
        </authorList>
    </citation>
    <scope>NUCLEOTIDE SEQUENCE [LARGE SCALE GENOMIC DNA]</scope>
    <source>
        <strain evidence="6">ATI7-C-A5</strain>
    </source>
</reference>
<evidence type="ECO:0000313" key="6">
    <source>
        <dbReference type="EMBL" id="PJZ91570.1"/>
    </source>
</evidence>
<dbReference type="SUPFAM" id="SSF53244">
    <property type="entry name" value="MurD-like peptide ligases, peptide-binding domain"/>
    <property type="match status" value="1"/>
</dbReference>
<organism evidence="6">
    <name type="scientific">Leptospira ellisii</name>
    <dbReference type="NCBI Taxonomy" id="2023197"/>
    <lineage>
        <taxon>Bacteria</taxon>
        <taxon>Pseudomonadati</taxon>
        <taxon>Spirochaetota</taxon>
        <taxon>Spirochaetia</taxon>
        <taxon>Leptospirales</taxon>
        <taxon>Leptospiraceae</taxon>
        <taxon>Leptospira</taxon>
    </lineage>
</organism>
<evidence type="ECO:0000256" key="3">
    <source>
        <dbReference type="ARBA" id="ARBA00022840"/>
    </source>
</evidence>
<dbReference type="GO" id="GO:0016881">
    <property type="term" value="F:acid-amino acid ligase activity"/>
    <property type="evidence" value="ECO:0007669"/>
    <property type="project" value="InterPro"/>
</dbReference>
<dbReference type="InterPro" id="IPR004101">
    <property type="entry name" value="Mur_ligase_C"/>
</dbReference>
<protein>
    <submittedName>
        <fullName evidence="6">UDP-N-acetylmuramoylalanyl-D-glutamyl-2, 6-diaminopimelate--D-alanyl-D-alanine ligase</fullName>
    </submittedName>
</protein>
<keyword evidence="1 6" id="KW-0436">Ligase</keyword>
<evidence type="ECO:0000259" key="5">
    <source>
        <dbReference type="Pfam" id="PF08245"/>
    </source>
</evidence>
<dbReference type="PANTHER" id="PTHR43024:SF1">
    <property type="entry name" value="UDP-N-ACETYLMURAMOYL-TRIPEPTIDE--D-ALANYL-D-ALANINE LIGASE"/>
    <property type="match status" value="1"/>
</dbReference>
<dbReference type="Pfam" id="PF08245">
    <property type="entry name" value="Mur_ligase_M"/>
    <property type="match status" value="1"/>
</dbReference>
<comment type="caution">
    <text evidence="6">The sequence shown here is derived from an EMBL/GenBank/DDBJ whole genome shotgun (WGS) entry which is preliminary data.</text>
</comment>
<dbReference type="Gene3D" id="3.40.1190.10">
    <property type="entry name" value="Mur-like, catalytic domain"/>
    <property type="match status" value="1"/>
</dbReference>
<dbReference type="AlphaFoldDB" id="A0A2N0B4T4"/>
<dbReference type="InterPro" id="IPR036615">
    <property type="entry name" value="Mur_ligase_C_dom_sf"/>
</dbReference>
<evidence type="ECO:0000256" key="2">
    <source>
        <dbReference type="ARBA" id="ARBA00022741"/>
    </source>
</evidence>
<dbReference type="Gene3D" id="3.90.190.20">
    <property type="entry name" value="Mur ligase, C-terminal domain"/>
    <property type="match status" value="1"/>
</dbReference>
<evidence type="ECO:0000256" key="1">
    <source>
        <dbReference type="ARBA" id="ARBA00022598"/>
    </source>
</evidence>
<dbReference type="InterPro" id="IPR051046">
    <property type="entry name" value="MurCDEF_CellWall_CoF430Synth"/>
</dbReference>
<evidence type="ECO:0000259" key="4">
    <source>
        <dbReference type="Pfam" id="PF02875"/>
    </source>
</evidence>
<keyword evidence="3" id="KW-0067">ATP-binding</keyword>
<dbReference type="SUPFAM" id="SSF53623">
    <property type="entry name" value="MurD-like peptide ligases, catalytic domain"/>
    <property type="match status" value="1"/>
</dbReference>
<dbReference type="Pfam" id="PF02875">
    <property type="entry name" value="Mur_ligase_C"/>
    <property type="match status" value="1"/>
</dbReference>
<dbReference type="PANTHER" id="PTHR43024">
    <property type="entry name" value="UDP-N-ACETYLMURAMOYL-TRIPEPTIDE--D-ALANYL-D-ALANINE LIGASE"/>
    <property type="match status" value="1"/>
</dbReference>
<gene>
    <name evidence="6" type="ORF">CH379_17885</name>
</gene>
<sequence>MVIAVTGSSGKTTTKELLASCLKNLGEDALVVTEKNYNNEIGLPFTVFRIDDRTRVLVCEMGMNHKGEISRLSRIAEPDFAVVTTIGTAHIEFLGSQKNIAKAKAEIVEGMSPESSLFYPSSGEYSKILKKKTRKYRVKLEIVDAERLFNISEKRPSGFVLEYGGRTVVWNLPGDKLLGNVAVAAACLEKIGVPKDWIADGISEFRSGNKRLDFQKGRYSIINDTYNANYESMISSLEVAAQLSEGRDFYAVLGDMRELGKHSTSFHKKLGKICAGFANLKCLFTFGEDSNLIRKEFSKHSDDSRTSFHFPDTETGLQDLLRTFTENVPEGSIVLAKASRGIRLERFVEGLPGPKV</sequence>
<feature type="domain" description="Mur ligase C-terminal" evidence="4">
    <location>
        <begin position="215"/>
        <end position="340"/>
    </location>
</feature>
<name>A0A2N0B4T4_9LEPT</name>
<dbReference type="GO" id="GO:0005524">
    <property type="term" value="F:ATP binding"/>
    <property type="evidence" value="ECO:0007669"/>
    <property type="project" value="UniProtKB-KW"/>
</dbReference>
<dbReference type="InterPro" id="IPR013221">
    <property type="entry name" value="Mur_ligase_cen"/>
</dbReference>
<proteinExistence type="predicted"/>
<accession>A0A2N0B4T4</accession>